<evidence type="ECO:0000256" key="5">
    <source>
        <dbReference type="ARBA" id="ARBA00022782"/>
    </source>
</evidence>
<feature type="coiled-coil region" evidence="14">
    <location>
        <begin position="789"/>
        <end position="816"/>
    </location>
</feature>
<keyword evidence="5" id="KW-0221">Differentiation</keyword>
<name>A0A8C5QQA0_9ANUR</name>
<keyword evidence="6" id="KW-0282">Flagellum</keyword>
<dbReference type="InterPro" id="IPR056292">
    <property type="entry name" value="DRC7_C"/>
</dbReference>
<dbReference type="GO" id="GO:0030317">
    <property type="term" value="P:flagellated sperm motility"/>
    <property type="evidence" value="ECO:0007669"/>
    <property type="project" value="TreeGrafter"/>
</dbReference>
<dbReference type="InterPro" id="IPR033551">
    <property type="entry name" value="DRC7/lobo"/>
</dbReference>
<keyword evidence="16" id="KW-0732">Signal</keyword>
<evidence type="ECO:0000313" key="20">
    <source>
        <dbReference type="Ensembl" id="ENSLLEP00000040805.1"/>
    </source>
</evidence>
<proteinExistence type="inferred from homology"/>
<dbReference type="GO" id="GO:0007283">
    <property type="term" value="P:spermatogenesis"/>
    <property type="evidence" value="ECO:0007669"/>
    <property type="project" value="UniProtKB-KW"/>
</dbReference>
<evidence type="ECO:0000259" key="17">
    <source>
        <dbReference type="Pfam" id="PF24656"/>
    </source>
</evidence>
<keyword evidence="10" id="KW-0206">Cytoskeleton</keyword>
<keyword evidence="7" id="KW-0744">Spermatogenesis</keyword>
<evidence type="ECO:0000256" key="10">
    <source>
        <dbReference type="ARBA" id="ARBA00023212"/>
    </source>
</evidence>
<dbReference type="OrthoDB" id="10262874at2759"/>
<keyword evidence="9" id="KW-0969">Cilium</keyword>
<gene>
    <name evidence="20" type="primary">DRC7</name>
</gene>
<evidence type="ECO:0000256" key="1">
    <source>
        <dbReference type="ARBA" id="ARBA00004611"/>
    </source>
</evidence>
<evidence type="ECO:0000256" key="2">
    <source>
        <dbReference type="ARBA" id="ARBA00010738"/>
    </source>
</evidence>
<evidence type="ECO:0000256" key="15">
    <source>
        <dbReference type="SAM" id="MobiDB-lite"/>
    </source>
</evidence>
<keyword evidence="8 14" id="KW-0175">Coiled coil</keyword>
<dbReference type="GeneTree" id="ENSGT00390000004913"/>
<comment type="similarity">
    <text evidence="2">Belongs to the DRC7 family.</text>
</comment>
<evidence type="ECO:0000313" key="21">
    <source>
        <dbReference type="Proteomes" id="UP000694569"/>
    </source>
</evidence>
<organism evidence="20 21">
    <name type="scientific">Leptobrachium leishanense</name>
    <name type="common">Leishan spiny toad</name>
    <dbReference type="NCBI Taxonomy" id="445787"/>
    <lineage>
        <taxon>Eukaryota</taxon>
        <taxon>Metazoa</taxon>
        <taxon>Chordata</taxon>
        <taxon>Craniata</taxon>
        <taxon>Vertebrata</taxon>
        <taxon>Euteleostomi</taxon>
        <taxon>Amphibia</taxon>
        <taxon>Batrachia</taxon>
        <taxon>Anura</taxon>
        <taxon>Pelobatoidea</taxon>
        <taxon>Megophryidae</taxon>
        <taxon>Leptobrachium</taxon>
    </lineage>
</organism>
<evidence type="ECO:0000256" key="16">
    <source>
        <dbReference type="SAM" id="SignalP"/>
    </source>
</evidence>
<dbReference type="InterPro" id="IPR038765">
    <property type="entry name" value="Papain-like_cys_pep_sf"/>
</dbReference>
<comment type="subcellular location">
    <subcellularLocation>
        <location evidence="1">Cytoplasm</location>
        <location evidence="1">Cytoskeleton</location>
        <location evidence="1">Flagellum axoneme</location>
    </subcellularLocation>
</comment>
<evidence type="ECO:0000256" key="13">
    <source>
        <dbReference type="ARBA" id="ARBA00031733"/>
    </source>
</evidence>
<dbReference type="PANTHER" id="PTHR35249">
    <property type="entry name" value="DYNEIN REGULATORY COMPLEX SUBUNIT 7"/>
    <property type="match status" value="1"/>
</dbReference>
<keyword evidence="11" id="KW-0966">Cell projection</keyword>
<dbReference type="GO" id="GO:0030154">
    <property type="term" value="P:cell differentiation"/>
    <property type="evidence" value="ECO:0007669"/>
    <property type="project" value="UniProtKB-KW"/>
</dbReference>
<evidence type="ECO:0000256" key="12">
    <source>
        <dbReference type="ARBA" id="ARBA00031627"/>
    </source>
</evidence>
<feature type="signal peptide" evidence="16">
    <location>
        <begin position="1"/>
        <end position="24"/>
    </location>
</feature>
<evidence type="ECO:0000256" key="14">
    <source>
        <dbReference type="SAM" id="Coils"/>
    </source>
</evidence>
<evidence type="ECO:0000256" key="4">
    <source>
        <dbReference type="ARBA" id="ARBA00022490"/>
    </source>
</evidence>
<evidence type="ECO:0000256" key="8">
    <source>
        <dbReference type="ARBA" id="ARBA00023054"/>
    </source>
</evidence>
<feature type="region of interest" description="Disordered" evidence="15">
    <location>
        <begin position="25"/>
        <end position="48"/>
    </location>
</feature>
<evidence type="ECO:0000256" key="3">
    <source>
        <dbReference type="ARBA" id="ARBA00021303"/>
    </source>
</evidence>
<reference evidence="20" key="2">
    <citation type="submission" date="2025-09" db="UniProtKB">
        <authorList>
            <consortium name="Ensembl"/>
        </authorList>
    </citation>
    <scope>IDENTIFICATION</scope>
</reference>
<dbReference type="AlphaFoldDB" id="A0A8C5QQA0"/>
<dbReference type="Pfam" id="PF24656">
    <property type="entry name" value="CEPT76_peptidase"/>
    <property type="match status" value="1"/>
</dbReference>
<evidence type="ECO:0000256" key="7">
    <source>
        <dbReference type="ARBA" id="ARBA00022871"/>
    </source>
</evidence>
<dbReference type="GO" id="GO:0031514">
    <property type="term" value="C:motile cilium"/>
    <property type="evidence" value="ECO:0007669"/>
    <property type="project" value="TreeGrafter"/>
</dbReference>
<keyword evidence="4" id="KW-0963">Cytoplasm</keyword>
<dbReference type="Pfam" id="PF24667">
    <property type="entry name" value="MORN_DRC7"/>
    <property type="match status" value="1"/>
</dbReference>
<dbReference type="InterPro" id="IPR056291">
    <property type="entry name" value="MORN_DRC7"/>
</dbReference>
<dbReference type="PANTHER" id="PTHR35249:SF2">
    <property type="entry name" value="DYNEIN REGULATORY COMPLEX SUBUNIT 7"/>
    <property type="match status" value="1"/>
</dbReference>
<keyword evidence="21" id="KW-1185">Reference proteome</keyword>
<feature type="domain" description="CEP76/DRC7 peptidase-like" evidence="17">
    <location>
        <begin position="319"/>
        <end position="390"/>
    </location>
</feature>
<reference evidence="20" key="1">
    <citation type="submission" date="2025-08" db="UniProtKB">
        <authorList>
            <consortium name="Ensembl"/>
        </authorList>
    </citation>
    <scope>IDENTIFICATION</scope>
</reference>
<dbReference type="InterPro" id="IPR056290">
    <property type="entry name" value="CEPT76/DRC7_peptidase-like_dom"/>
</dbReference>
<accession>A0A8C5QQA0</accession>
<dbReference type="Proteomes" id="UP000694569">
    <property type="component" value="Unplaced"/>
</dbReference>
<evidence type="ECO:0000256" key="6">
    <source>
        <dbReference type="ARBA" id="ARBA00022846"/>
    </source>
</evidence>
<feature type="domain" description="Dynein regulatory complex subunit 7 C-terminal" evidence="19">
    <location>
        <begin position="774"/>
        <end position="879"/>
    </location>
</feature>
<feature type="chain" id="PRO_5034844562" description="Dynein regulatory complex subunit 7" evidence="16">
    <location>
        <begin position="25"/>
        <end position="884"/>
    </location>
</feature>
<evidence type="ECO:0000256" key="11">
    <source>
        <dbReference type="ARBA" id="ARBA00023273"/>
    </source>
</evidence>
<evidence type="ECO:0000256" key="9">
    <source>
        <dbReference type="ARBA" id="ARBA00023069"/>
    </source>
</evidence>
<dbReference type="Pfam" id="PF24671">
    <property type="entry name" value="DRC7_C"/>
    <property type="match status" value="1"/>
</dbReference>
<feature type="domain" description="Dynein regulatory complex subunit 7 MORN" evidence="18">
    <location>
        <begin position="444"/>
        <end position="728"/>
    </location>
</feature>
<sequence length="884" mass="102853">MQCGAFSTSFFLCFVSIVIGELKGEPGADTGMEQENKEMEEDLLSGEEHKELQEEADLKENILSEHDLNAIQEHVSQMEDSDGSRDIGSLPRMGFAEFPASYTSNSPKEQVLLGLAENFWRQYAFLYPDRQPLFLTPLNECGVEKLVCTTLRPTLLPQPELYYWDECARFVSEYLTMETLNPPQDLPPRLFSSSTVLCKQQGNCFDVSELLCSLLLGAGYDAFCVSGYATREMCLMDETRKVCPLLQTSKESNNQSPVKLVKKYSVKAPRQFISKFESEQKAKQDEQVQAAVCKQEEEEEQRLEEAENPASDPLYGRRVHCWVLVLSGKREVPENFFIDSLTGSCYGTKDNHFLGIESLWNHENYWINMQDCHNGCKDMKFDLGDPVCWEFLLLGTFKPQLLLPEGEEDDGEEQEHGSPAAVEILSSWVLPILISRKEFESRRPQGRKVLQYKKAKLEKWAPFLQENGHVSRLTIYQDRKCSQALEIQDWFQHRWDWLYLKHHKNLAGVTSEYFFPGRTDALKVHVYRTLVPESERRMEFYWESRLDGLEARDEKLREMTETFEGRSDLLCYRHTLFGKRPKKVAIAGAPTEANPRPILKITERFHRNKGKSADQDMAERTFLITEDRIQLRCHREDDRITNSNWEFLKPPNLKEKGSYITLTPETAISYQVNPSESFTKQLYVYEHLLSLQQDEESVMKAVRESEDEVLKILSVCAQEEADPQFVFSIYDTERNEKIKLQREAMERTLQEEQEQCDAKDYLAPFLAKHGDPVKLTRKQAQEVKDDCLNDDKQRQIEKANLIQARFEKETQELQRKQLWYQQNQVSMSKQDEQSYVNYCSEAMFRIQILDKRLSRHKELAPQKYLAVEERLSKDPRLSEPFLTP</sequence>
<protein>
    <recommendedName>
        <fullName evidence="3">Dynein regulatory complex subunit 7</fullName>
    </recommendedName>
    <alternativeName>
        <fullName evidence="12">Coiled-coil domain-containing protein 135</fullName>
    </alternativeName>
    <alternativeName>
        <fullName evidence="13">Coiled-coil domain-containing protein lobo homolog</fullName>
    </alternativeName>
</protein>
<dbReference type="SUPFAM" id="SSF54001">
    <property type="entry name" value="Cysteine proteinases"/>
    <property type="match status" value="1"/>
</dbReference>
<evidence type="ECO:0000259" key="18">
    <source>
        <dbReference type="Pfam" id="PF24667"/>
    </source>
</evidence>
<dbReference type="Ensembl" id="ENSLLET00000042457.1">
    <property type="protein sequence ID" value="ENSLLEP00000040805.1"/>
    <property type="gene ID" value="ENSLLEG00000025975.1"/>
</dbReference>
<evidence type="ECO:0000259" key="19">
    <source>
        <dbReference type="Pfam" id="PF24671"/>
    </source>
</evidence>